<protein>
    <submittedName>
        <fullName evidence="2">Uncharacterized protein</fullName>
    </submittedName>
</protein>
<evidence type="ECO:0000256" key="1">
    <source>
        <dbReference type="SAM" id="MobiDB-lite"/>
    </source>
</evidence>
<keyword evidence="3" id="KW-1185">Reference proteome</keyword>
<reference evidence="2 3" key="3">
    <citation type="journal article" date="2010" name="BMC Genomics">
        <title>Transcriptome sequencing and comparative analysis of cucumber flowers with different sex types.</title>
        <authorList>
            <person name="Guo S."/>
            <person name="Zheng Y."/>
            <person name="Joung J.G."/>
            <person name="Liu S."/>
            <person name="Zhang Z."/>
            <person name="Crasta O.R."/>
            <person name="Sobral B.W."/>
            <person name="Xu Y."/>
            <person name="Huang S."/>
            <person name="Fei Z."/>
        </authorList>
    </citation>
    <scope>NUCLEOTIDE SEQUENCE [LARGE SCALE GENOMIC DNA]</scope>
    <source>
        <strain evidence="3">cv. 9930</strain>
    </source>
</reference>
<feature type="region of interest" description="Disordered" evidence="1">
    <location>
        <begin position="1"/>
        <end position="45"/>
    </location>
</feature>
<evidence type="ECO:0000313" key="2">
    <source>
        <dbReference type="EMBL" id="KGN59672.1"/>
    </source>
</evidence>
<feature type="region of interest" description="Disordered" evidence="1">
    <location>
        <begin position="60"/>
        <end position="107"/>
    </location>
</feature>
<dbReference type="Proteomes" id="UP000029981">
    <property type="component" value="Chromosome 3"/>
</dbReference>
<feature type="compositionally biased region" description="Polar residues" evidence="1">
    <location>
        <begin position="1"/>
        <end position="20"/>
    </location>
</feature>
<dbReference type="AlphaFoldDB" id="A0A0A0LG63"/>
<name>A0A0A0LG63_CUCSA</name>
<evidence type="ECO:0000313" key="3">
    <source>
        <dbReference type="Proteomes" id="UP000029981"/>
    </source>
</evidence>
<reference evidence="2 3" key="2">
    <citation type="journal article" date="2009" name="PLoS ONE">
        <title>An integrated genetic and cytogenetic map of the cucumber genome.</title>
        <authorList>
            <person name="Ren Y."/>
            <person name="Zhang Z."/>
            <person name="Liu J."/>
            <person name="Staub J.E."/>
            <person name="Han Y."/>
            <person name="Cheng Z."/>
            <person name="Li X."/>
            <person name="Lu J."/>
            <person name="Miao H."/>
            <person name="Kang H."/>
            <person name="Xie B."/>
            <person name="Gu X."/>
            <person name="Wang X."/>
            <person name="Du Y."/>
            <person name="Jin W."/>
            <person name="Huang S."/>
        </authorList>
    </citation>
    <scope>NUCLEOTIDE SEQUENCE [LARGE SCALE GENOMIC DNA]</scope>
    <source>
        <strain evidence="3">cv. 9930</strain>
    </source>
</reference>
<organism evidence="2 3">
    <name type="scientific">Cucumis sativus</name>
    <name type="common">Cucumber</name>
    <dbReference type="NCBI Taxonomy" id="3659"/>
    <lineage>
        <taxon>Eukaryota</taxon>
        <taxon>Viridiplantae</taxon>
        <taxon>Streptophyta</taxon>
        <taxon>Embryophyta</taxon>
        <taxon>Tracheophyta</taxon>
        <taxon>Spermatophyta</taxon>
        <taxon>Magnoliopsida</taxon>
        <taxon>eudicotyledons</taxon>
        <taxon>Gunneridae</taxon>
        <taxon>Pentapetalae</taxon>
        <taxon>rosids</taxon>
        <taxon>fabids</taxon>
        <taxon>Cucurbitales</taxon>
        <taxon>Cucurbitaceae</taxon>
        <taxon>Benincaseae</taxon>
        <taxon>Cucumis</taxon>
    </lineage>
</organism>
<feature type="compositionally biased region" description="Gly residues" evidence="1">
    <location>
        <begin position="85"/>
        <end position="96"/>
    </location>
</feature>
<dbReference type="Gramene" id="KGN59672">
    <property type="protein sequence ID" value="KGN59672"/>
    <property type="gene ID" value="Csa_3G837045"/>
</dbReference>
<sequence>MDLGLQTQNVSDGTSSNSSTDDNDDEEDKEEDEEEDDRGLISRSRIRSFSKGIRIGFTIGESRPWISGVSTGGSSNRRSELKIGNAGGVKPGGGGRETNSKSWSCCS</sequence>
<gene>
    <name evidence="2" type="ORF">Csa_3G837045</name>
</gene>
<reference evidence="2 3" key="4">
    <citation type="journal article" date="2011" name="BMC Genomics">
        <title>RNA-Seq improves annotation of protein-coding genes in the cucumber genome.</title>
        <authorList>
            <person name="Li Z."/>
            <person name="Zhang Z."/>
            <person name="Yan P."/>
            <person name="Huang S."/>
            <person name="Fei Z."/>
            <person name="Lin K."/>
        </authorList>
    </citation>
    <scope>NUCLEOTIDE SEQUENCE [LARGE SCALE GENOMIC DNA]</scope>
    <source>
        <strain evidence="3">cv. 9930</strain>
    </source>
</reference>
<feature type="compositionally biased region" description="Acidic residues" evidence="1">
    <location>
        <begin position="21"/>
        <end position="37"/>
    </location>
</feature>
<dbReference type="EMBL" id="CM002924">
    <property type="protein sequence ID" value="KGN59672.1"/>
    <property type="molecule type" value="Genomic_DNA"/>
</dbReference>
<accession>A0A0A0LG63</accession>
<reference evidence="2 3" key="1">
    <citation type="journal article" date="2009" name="Nat. Genet.">
        <title>The genome of the cucumber, Cucumis sativus L.</title>
        <authorList>
            <person name="Huang S."/>
            <person name="Li R."/>
            <person name="Zhang Z."/>
            <person name="Li L."/>
            <person name="Gu X."/>
            <person name="Fan W."/>
            <person name="Lucas W.J."/>
            <person name="Wang X."/>
            <person name="Xie B."/>
            <person name="Ni P."/>
            <person name="Ren Y."/>
            <person name="Zhu H."/>
            <person name="Li J."/>
            <person name="Lin K."/>
            <person name="Jin W."/>
            <person name="Fei Z."/>
            <person name="Li G."/>
            <person name="Staub J."/>
            <person name="Kilian A."/>
            <person name="van der Vossen E.A."/>
            <person name="Wu Y."/>
            <person name="Guo J."/>
            <person name="He J."/>
            <person name="Jia Z."/>
            <person name="Ren Y."/>
            <person name="Tian G."/>
            <person name="Lu Y."/>
            <person name="Ruan J."/>
            <person name="Qian W."/>
            <person name="Wang M."/>
            <person name="Huang Q."/>
            <person name="Li B."/>
            <person name="Xuan Z."/>
            <person name="Cao J."/>
            <person name="Asan"/>
            <person name="Wu Z."/>
            <person name="Zhang J."/>
            <person name="Cai Q."/>
            <person name="Bai Y."/>
            <person name="Zhao B."/>
            <person name="Han Y."/>
            <person name="Li Y."/>
            <person name="Li X."/>
            <person name="Wang S."/>
            <person name="Shi Q."/>
            <person name="Liu S."/>
            <person name="Cho W.K."/>
            <person name="Kim J.Y."/>
            <person name="Xu Y."/>
            <person name="Heller-Uszynska K."/>
            <person name="Miao H."/>
            <person name="Cheng Z."/>
            <person name="Zhang S."/>
            <person name="Wu J."/>
            <person name="Yang Y."/>
            <person name="Kang H."/>
            <person name="Li M."/>
            <person name="Liang H."/>
            <person name="Ren X."/>
            <person name="Shi Z."/>
            <person name="Wen M."/>
            <person name="Jian M."/>
            <person name="Yang H."/>
            <person name="Zhang G."/>
            <person name="Yang Z."/>
            <person name="Chen R."/>
            <person name="Liu S."/>
            <person name="Li J."/>
            <person name="Ma L."/>
            <person name="Liu H."/>
            <person name="Zhou Y."/>
            <person name="Zhao J."/>
            <person name="Fang X."/>
            <person name="Li G."/>
            <person name="Fang L."/>
            <person name="Li Y."/>
            <person name="Liu D."/>
            <person name="Zheng H."/>
            <person name="Zhang Y."/>
            <person name="Qin N."/>
            <person name="Li Z."/>
            <person name="Yang G."/>
            <person name="Yang S."/>
            <person name="Bolund L."/>
            <person name="Kristiansen K."/>
            <person name="Zheng H."/>
            <person name="Li S."/>
            <person name="Zhang X."/>
            <person name="Yang H."/>
            <person name="Wang J."/>
            <person name="Sun R."/>
            <person name="Zhang B."/>
            <person name="Jiang S."/>
            <person name="Wang J."/>
            <person name="Du Y."/>
            <person name="Li S."/>
        </authorList>
    </citation>
    <scope>NUCLEOTIDE SEQUENCE [LARGE SCALE GENOMIC DNA]</scope>
    <source>
        <strain evidence="3">cv. 9930</strain>
    </source>
</reference>
<proteinExistence type="predicted"/>